<dbReference type="EC" id="2.4.1.266" evidence="6"/>
<dbReference type="InterPro" id="IPR029044">
    <property type="entry name" value="Nucleotide-diphossugar_trans"/>
</dbReference>
<reference evidence="11 12" key="1">
    <citation type="journal article" date="2018" name="Int. J. Syst. Evol. Microbiol.">
        <title>Methylomusa anaerophila gen. nov., sp. nov., an anaerobic methanol-utilizing bacterium isolated from a microbial fuel cell.</title>
        <authorList>
            <person name="Amano N."/>
            <person name="Yamamuro A."/>
            <person name="Miyahara M."/>
            <person name="Kouzuma A."/>
            <person name="Abe T."/>
            <person name="Watanabe K."/>
        </authorList>
    </citation>
    <scope>NUCLEOTIDE SEQUENCE [LARGE SCALE GENOMIC DNA]</scope>
    <source>
        <strain evidence="11 12">MMFC1</strain>
    </source>
</reference>
<sequence length="475" mass="53132">MPGDLREQWPVGKLGEEESRIHIKAIQDIDNYEEHPDDIIAITDGWRQGPVAAVLRGGINANAVLTVLAQADVPELKIFHLEEKIADLEDVFISTVVGPAHAMFDSVSINWRREHSVYDLIKNIGKDYSMLFFGAPLAHSELLPFYQNLKENFDGGITIVRGPIADIDFDESDEIFKWVRDRTFEADAFSLPALLRSYKKKLSVKVAVVLPSLNEEKTVGNVIRTVLEVKKTGVIDEVILVDSMSTDQTVAIARSFDIPVYIHQEIEPDRGSYRGKGEAMFKSAFITDADIIAWVDTDVENIAPHFFYGLLGPILAFPDIRFTKGYFSRPVRVEASGVELGGGRVTEILARPWINTFLPILSGYIQPLAGTVAIYRDLLLKMRIPVNYGVEIAMLAQAVTLGGLWSTCQVNLGEVVHKSKDVIGLSEMAFQILQILVDMEQIPNAGNKDVLRRVYSAHGNFEIGIKRFTTVWRQY</sequence>
<dbReference type="Gene3D" id="3.90.550.10">
    <property type="entry name" value="Spore Coat Polysaccharide Biosynthesis Protein SpsA, Chain A"/>
    <property type="match status" value="1"/>
</dbReference>
<evidence type="ECO:0000256" key="6">
    <source>
        <dbReference type="ARBA" id="ARBA00039022"/>
    </source>
</evidence>
<feature type="domain" description="Glycosyltransferase 2-like" evidence="10">
    <location>
        <begin position="208"/>
        <end position="301"/>
    </location>
</feature>
<dbReference type="EMBL" id="AP018449">
    <property type="protein sequence ID" value="BBB90631.1"/>
    <property type="molecule type" value="Genomic_DNA"/>
</dbReference>
<evidence type="ECO:0000259" key="10">
    <source>
        <dbReference type="Pfam" id="PF00535"/>
    </source>
</evidence>
<dbReference type="SUPFAM" id="SSF53448">
    <property type="entry name" value="Nucleotide-diphospho-sugar transferases"/>
    <property type="match status" value="1"/>
</dbReference>
<dbReference type="PANTHER" id="PTHR48090:SF10">
    <property type="entry name" value="GLUCOSYL-3-PHOSPHOGLYCERATE SYNTHASE"/>
    <property type="match status" value="1"/>
</dbReference>
<keyword evidence="5" id="KW-0460">Magnesium</keyword>
<keyword evidence="12" id="KW-1185">Reference proteome</keyword>
<comment type="catalytic activity">
    <reaction evidence="9">
        <text>an NDP-alpha-D-glucose + (2R)-3-phosphoglycerate = (2R)-2-O-(alpha-D-glucopyranosyl)-3-phospho-glycerate + a ribonucleoside 5'-diphosphate + H(+)</text>
        <dbReference type="Rhea" id="RHEA:47244"/>
        <dbReference type="ChEBI" id="CHEBI:15378"/>
        <dbReference type="ChEBI" id="CHEBI:57930"/>
        <dbReference type="ChEBI" id="CHEBI:58272"/>
        <dbReference type="ChEBI" id="CHEBI:62600"/>
        <dbReference type="ChEBI" id="CHEBI:76533"/>
        <dbReference type="EC" id="2.4.1.266"/>
    </reaction>
    <physiologicalReaction direction="left-to-right" evidence="9">
        <dbReference type="Rhea" id="RHEA:47245"/>
    </physiologicalReaction>
</comment>
<comment type="catalytic activity">
    <reaction evidence="8">
        <text>(2R)-3-phosphoglycerate + UDP-alpha-D-glucose = (2R)-2-O-(alpha-D-glucopyranosyl)-3-phospho-glycerate + UDP + H(+)</text>
        <dbReference type="Rhea" id="RHEA:31319"/>
        <dbReference type="ChEBI" id="CHEBI:15378"/>
        <dbReference type="ChEBI" id="CHEBI:58223"/>
        <dbReference type="ChEBI" id="CHEBI:58272"/>
        <dbReference type="ChEBI" id="CHEBI:58885"/>
        <dbReference type="ChEBI" id="CHEBI:62600"/>
        <dbReference type="EC" id="2.4.1.266"/>
    </reaction>
    <physiologicalReaction direction="left-to-right" evidence="8">
        <dbReference type="Rhea" id="RHEA:31320"/>
    </physiologicalReaction>
</comment>
<evidence type="ECO:0000256" key="7">
    <source>
        <dbReference type="ARBA" id="ARBA00040894"/>
    </source>
</evidence>
<evidence type="ECO:0000256" key="5">
    <source>
        <dbReference type="ARBA" id="ARBA00022842"/>
    </source>
</evidence>
<accession>A0A348AHT3</accession>
<dbReference type="OrthoDB" id="9810303at2"/>
<evidence type="ECO:0000313" key="11">
    <source>
        <dbReference type="EMBL" id="BBB90631.1"/>
    </source>
</evidence>
<dbReference type="RefSeq" id="WP_126307463.1">
    <property type="nucleotide sequence ID" value="NZ_AP018449.1"/>
</dbReference>
<evidence type="ECO:0000256" key="1">
    <source>
        <dbReference type="ARBA" id="ARBA00001946"/>
    </source>
</evidence>
<evidence type="ECO:0000256" key="8">
    <source>
        <dbReference type="ARBA" id="ARBA00048689"/>
    </source>
</evidence>
<comment type="similarity">
    <text evidence="2">Belongs to the glycosyltransferase 2 family.</text>
</comment>
<dbReference type="PANTHER" id="PTHR48090">
    <property type="entry name" value="UNDECAPRENYL-PHOSPHATE 4-DEOXY-4-FORMAMIDO-L-ARABINOSE TRANSFERASE-RELATED"/>
    <property type="match status" value="1"/>
</dbReference>
<keyword evidence="4 11" id="KW-0808">Transferase</keyword>
<dbReference type="AlphaFoldDB" id="A0A348AHT3"/>
<evidence type="ECO:0000256" key="9">
    <source>
        <dbReference type="ARBA" id="ARBA00048997"/>
    </source>
</evidence>
<name>A0A348AHT3_9FIRM</name>
<organism evidence="11 12">
    <name type="scientific">Methylomusa anaerophila</name>
    <dbReference type="NCBI Taxonomy" id="1930071"/>
    <lineage>
        <taxon>Bacteria</taxon>
        <taxon>Bacillati</taxon>
        <taxon>Bacillota</taxon>
        <taxon>Negativicutes</taxon>
        <taxon>Selenomonadales</taxon>
        <taxon>Sporomusaceae</taxon>
        <taxon>Methylomusa</taxon>
    </lineage>
</organism>
<dbReference type="GO" id="GO:0016757">
    <property type="term" value="F:glycosyltransferase activity"/>
    <property type="evidence" value="ECO:0007669"/>
    <property type="project" value="UniProtKB-KW"/>
</dbReference>
<proteinExistence type="inferred from homology"/>
<evidence type="ECO:0000256" key="3">
    <source>
        <dbReference type="ARBA" id="ARBA00022676"/>
    </source>
</evidence>
<dbReference type="Proteomes" id="UP000276437">
    <property type="component" value="Chromosome"/>
</dbReference>
<dbReference type="Pfam" id="PF00535">
    <property type="entry name" value="Glycos_transf_2"/>
    <property type="match status" value="1"/>
</dbReference>
<comment type="cofactor">
    <cofactor evidence="1">
        <name>Mg(2+)</name>
        <dbReference type="ChEBI" id="CHEBI:18420"/>
    </cofactor>
</comment>
<keyword evidence="3 11" id="KW-0328">Glycosyltransferase</keyword>
<gene>
    <name evidence="11" type="primary">gpgS</name>
    <name evidence="11" type="ORF">MAMMFC1_01289</name>
</gene>
<evidence type="ECO:0000256" key="2">
    <source>
        <dbReference type="ARBA" id="ARBA00006739"/>
    </source>
</evidence>
<dbReference type="InterPro" id="IPR001173">
    <property type="entry name" value="Glyco_trans_2-like"/>
</dbReference>
<evidence type="ECO:0000256" key="4">
    <source>
        <dbReference type="ARBA" id="ARBA00022679"/>
    </source>
</evidence>
<dbReference type="InterPro" id="IPR050256">
    <property type="entry name" value="Glycosyltransferase_2"/>
</dbReference>
<protein>
    <recommendedName>
        <fullName evidence="7">Glucosyl-3-phosphoglycerate synthase</fullName>
        <ecNumber evidence="6">2.4.1.266</ecNumber>
    </recommendedName>
</protein>
<evidence type="ECO:0000313" key="12">
    <source>
        <dbReference type="Proteomes" id="UP000276437"/>
    </source>
</evidence>
<dbReference type="KEGG" id="mana:MAMMFC1_01289"/>